<accession>A0A084VE47</accession>
<name>A0A084VE47_ANOSI</name>
<sequence length="187" mass="20415">MLAACWSTAVENATMERRGKCAPFLLARKGPSSSSKVPGNGVIRTDKSFATAVIQLVAVVVVTVVMGVIAGGQGGNKGNGKHHIMPRQIGEGFRLTKPSTVKDGTFAGAAVSCRWLLFWLDYFTIFPPNKAFLGCKGFFPLALVLVKEVFCLYYLLHSIASEPPQWLDLTRLFPFIVPPSHTKAFLW</sequence>
<dbReference type="EMBL" id="ATLV01012239">
    <property type="status" value="NOT_ANNOTATED_CDS"/>
    <property type="molecule type" value="Genomic_DNA"/>
</dbReference>
<dbReference type="Proteomes" id="UP000030765">
    <property type="component" value="Unassembled WGS sequence"/>
</dbReference>
<reference evidence="3" key="2">
    <citation type="submission" date="2020-05" db="UniProtKB">
        <authorList>
            <consortium name="EnsemblMetazoa"/>
        </authorList>
    </citation>
    <scope>IDENTIFICATION</scope>
</reference>
<evidence type="ECO:0000313" key="3">
    <source>
        <dbReference type="EnsemblMetazoa" id="ASIC003362-PA"/>
    </source>
</evidence>
<organism evidence="2">
    <name type="scientific">Anopheles sinensis</name>
    <name type="common">Mosquito</name>
    <dbReference type="NCBI Taxonomy" id="74873"/>
    <lineage>
        <taxon>Eukaryota</taxon>
        <taxon>Metazoa</taxon>
        <taxon>Ecdysozoa</taxon>
        <taxon>Arthropoda</taxon>
        <taxon>Hexapoda</taxon>
        <taxon>Insecta</taxon>
        <taxon>Pterygota</taxon>
        <taxon>Neoptera</taxon>
        <taxon>Endopterygota</taxon>
        <taxon>Diptera</taxon>
        <taxon>Nematocera</taxon>
        <taxon>Culicoidea</taxon>
        <taxon>Culicidae</taxon>
        <taxon>Anophelinae</taxon>
        <taxon>Anopheles</taxon>
    </lineage>
</organism>
<dbReference type="EnsemblMetazoa" id="ASIC003362-RA">
    <property type="protein sequence ID" value="ASIC003362-PA"/>
    <property type="gene ID" value="ASIC003362"/>
</dbReference>
<evidence type="ECO:0000313" key="2">
    <source>
        <dbReference type="EMBL" id="KFB36241.1"/>
    </source>
</evidence>
<protein>
    <submittedName>
        <fullName evidence="2 3">3-polyprenyl-4-hydroxybenzoate decarboxylase-like decarboxylase</fullName>
    </submittedName>
</protein>
<evidence type="ECO:0000313" key="4">
    <source>
        <dbReference type="Proteomes" id="UP000030765"/>
    </source>
</evidence>
<keyword evidence="1" id="KW-0812">Transmembrane</keyword>
<feature type="transmembrane region" description="Helical" evidence="1">
    <location>
        <begin position="137"/>
        <end position="156"/>
    </location>
</feature>
<keyword evidence="1" id="KW-0472">Membrane</keyword>
<evidence type="ECO:0000256" key="1">
    <source>
        <dbReference type="SAM" id="Phobius"/>
    </source>
</evidence>
<reference evidence="2 4" key="1">
    <citation type="journal article" date="2014" name="BMC Genomics">
        <title>Genome sequence of Anopheles sinensis provides insight into genetics basis of mosquito competence for malaria parasites.</title>
        <authorList>
            <person name="Zhou D."/>
            <person name="Zhang D."/>
            <person name="Ding G."/>
            <person name="Shi L."/>
            <person name="Hou Q."/>
            <person name="Ye Y."/>
            <person name="Xu Y."/>
            <person name="Zhou H."/>
            <person name="Xiong C."/>
            <person name="Li S."/>
            <person name="Yu J."/>
            <person name="Hong S."/>
            <person name="Yu X."/>
            <person name="Zou P."/>
            <person name="Chen C."/>
            <person name="Chang X."/>
            <person name="Wang W."/>
            <person name="Lv Y."/>
            <person name="Sun Y."/>
            <person name="Ma L."/>
            <person name="Shen B."/>
            <person name="Zhu C."/>
        </authorList>
    </citation>
    <scope>NUCLEOTIDE SEQUENCE [LARGE SCALE GENOMIC DNA]</scope>
</reference>
<dbReference type="EMBL" id="KE524774">
    <property type="protein sequence ID" value="KFB36241.1"/>
    <property type="molecule type" value="Genomic_DNA"/>
</dbReference>
<dbReference type="VEuPathDB" id="VectorBase:ASIC003362"/>
<feature type="transmembrane region" description="Helical" evidence="1">
    <location>
        <begin position="104"/>
        <end position="125"/>
    </location>
</feature>
<feature type="transmembrane region" description="Helical" evidence="1">
    <location>
        <begin position="49"/>
        <end position="71"/>
    </location>
</feature>
<keyword evidence="1" id="KW-1133">Transmembrane helix</keyword>
<dbReference type="AlphaFoldDB" id="A0A084VE47"/>
<proteinExistence type="predicted"/>
<gene>
    <name evidence="2" type="ORF">ZHAS_00003362</name>
</gene>
<keyword evidence="4" id="KW-1185">Reference proteome</keyword>